<dbReference type="Proteomes" id="UP000265882">
    <property type="component" value="Unassembled WGS sequence"/>
</dbReference>
<comment type="caution">
    <text evidence="2">The sequence shown here is derived from an EMBL/GenBank/DDBJ whole genome shotgun (WGS) entry which is preliminary data.</text>
</comment>
<evidence type="ECO:0000256" key="1">
    <source>
        <dbReference type="SAM" id="Phobius"/>
    </source>
</evidence>
<feature type="transmembrane region" description="Helical" evidence="1">
    <location>
        <begin position="67"/>
        <end position="86"/>
    </location>
</feature>
<reference evidence="2 3" key="1">
    <citation type="journal article" date="2017" name="ISME J.">
        <title>Energy and carbon metabolisms in a deep terrestrial subsurface fluid microbial community.</title>
        <authorList>
            <person name="Momper L."/>
            <person name="Jungbluth S.P."/>
            <person name="Lee M.D."/>
            <person name="Amend J.P."/>
        </authorList>
    </citation>
    <scope>NUCLEOTIDE SEQUENCE [LARGE SCALE GENOMIC DNA]</scope>
    <source>
        <strain evidence="2">SURF_5</strain>
    </source>
</reference>
<keyword evidence="1" id="KW-0472">Membrane</keyword>
<protein>
    <submittedName>
        <fullName evidence="2">Uncharacterized protein</fullName>
    </submittedName>
</protein>
<dbReference type="AlphaFoldDB" id="A0A3A4NHX0"/>
<proteinExistence type="predicted"/>
<accession>A0A3A4NHX0</accession>
<keyword evidence="1" id="KW-0812">Transmembrane</keyword>
<gene>
    <name evidence="2" type="ORF">C4520_18160</name>
</gene>
<name>A0A3A4NHX0_ABYX5</name>
<evidence type="ECO:0000313" key="3">
    <source>
        <dbReference type="Proteomes" id="UP000265882"/>
    </source>
</evidence>
<dbReference type="EMBL" id="QZKU01000125">
    <property type="protein sequence ID" value="RJP16670.1"/>
    <property type="molecule type" value="Genomic_DNA"/>
</dbReference>
<evidence type="ECO:0000313" key="2">
    <source>
        <dbReference type="EMBL" id="RJP16670.1"/>
    </source>
</evidence>
<organism evidence="2 3">
    <name type="scientific">Abyssobacteria bacterium (strain SURF_5)</name>
    <dbReference type="NCBI Taxonomy" id="2093360"/>
    <lineage>
        <taxon>Bacteria</taxon>
        <taxon>Pseudomonadati</taxon>
        <taxon>Candidatus Hydrogenedentota</taxon>
        <taxon>Candidatus Abyssobacteria</taxon>
    </lineage>
</organism>
<keyword evidence="1" id="KW-1133">Transmembrane helix</keyword>
<sequence>MLTTFAAKKGRTGAPLGSMRKHSVRIHQAWSYRNVQSKMNAMPLLCLYSCIYKGLQMKSRSGRNEKIVIGNNVHGLFITLSFLSTYG</sequence>